<dbReference type="InterPro" id="IPR050256">
    <property type="entry name" value="Glycosyltransferase_2"/>
</dbReference>
<gene>
    <name evidence="2" type="ORF">I0K15_10245</name>
</gene>
<protein>
    <submittedName>
        <fullName evidence="2">Glycosyltransferase family 2 protein</fullName>
    </submittedName>
</protein>
<dbReference type="CDD" id="cd04179">
    <property type="entry name" value="DPM_DPG-synthase_like"/>
    <property type="match status" value="1"/>
</dbReference>
<dbReference type="SUPFAM" id="SSF53448">
    <property type="entry name" value="Nucleotide-diphospho-sugar transferases"/>
    <property type="match status" value="1"/>
</dbReference>
<dbReference type="InterPro" id="IPR029044">
    <property type="entry name" value="Nucleotide-diphossugar_trans"/>
</dbReference>
<reference evidence="2 3" key="1">
    <citation type="submission" date="2020-11" db="EMBL/GenBank/DDBJ databases">
        <title>Description of Pontivivens ytuae sp. nov. isolated from deep sea sediment of Mariana Trench.</title>
        <authorList>
            <person name="Wang Z."/>
            <person name="Sun Q.-L."/>
            <person name="Xu X.-D."/>
            <person name="Tang Y.-Z."/>
            <person name="Zhang J."/>
        </authorList>
    </citation>
    <scope>NUCLEOTIDE SEQUENCE [LARGE SCALE GENOMIC DNA]</scope>
    <source>
        <strain evidence="2 3">MT2928</strain>
    </source>
</reference>
<dbReference type="Gene3D" id="3.90.550.10">
    <property type="entry name" value="Spore Coat Polysaccharide Biosynthesis Protein SpsA, Chain A"/>
    <property type="match status" value="1"/>
</dbReference>
<name>A0A7S9QAL2_9RHOB</name>
<dbReference type="InterPro" id="IPR001173">
    <property type="entry name" value="Glyco_trans_2-like"/>
</dbReference>
<dbReference type="PANTHER" id="PTHR48090">
    <property type="entry name" value="UNDECAPRENYL-PHOSPHATE 4-DEOXY-4-FORMAMIDO-L-ARABINOSE TRANSFERASE-RELATED"/>
    <property type="match status" value="1"/>
</dbReference>
<keyword evidence="2" id="KW-0808">Transferase</keyword>
<dbReference type="EMBL" id="CP064942">
    <property type="protein sequence ID" value="QPH52218.1"/>
    <property type="molecule type" value="Genomic_DNA"/>
</dbReference>
<dbReference type="Pfam" id="PF00535">
    <property type="entry name" value="Glycos_transf_2"/>
    <property type="match status" value="1"/>
</dbReference>
<feature type="domain" description="Glycosyltransferase 2-like" evidence="1">
    <location>
        <begin position="7"/>
        <end position="176"/>
    </location>
</feature>
<dbReference type="AlphaFoldDB" id="A0A7S9QAL2"/>
<accession>A0A7S9QAL2</accession>
<evidence type="ECO:0000259" key="1">
    <source>
        <dbReference type="Pfam" id="PF00535"/>
    </source>
</evidence>
<dbReference type="Proteomes" id="UP000594800">
    <property type="component" value="Chromosome"/>
</dbReference>
<dbReference type="GO" id="GO:0016740">
    <property type="term" value="F:transferase activity"/>
    <property type="evidence" value="ECO:0007669"/>
    <property type="project" value="UniProtKB-KW"/>
</dbReference>
<evidence type="ECO:0000313" key="3">
    <source>
        <dbReference type="Proteomes" id="UP000594800"/>
    </source>
</evidence>
<keyword evidence="3" id="KW-1185">Reference proteome</keyword>
<dbReference type="RefSeq" id="WP_196101432.1">
    <property type="nucleotide sequence ID" value="NZ_CP064942.1"/>
</dbReference>
<dbReference type="KEGG" id="poz:I0K15_10245"/>
<evidence type="ECO:0000313" key="2">
    <source>
        <dbReference type="EMBL" id="QPH52218.1"/>
    </source>
</evidence>
<dbReference type="PANTHER" id="PTHR48090:SF7">
    <property type="entry name" value="RFBJ PROTEIN"/>
    <property type="match status" value="1"/>
</dbReference>
<proteinExistence type="predicted"/>
<organism evidence="2 3">
    <name type="scientific">Pontivivens ytuae</name>
    <dbReference type="NCBI Taxonomy" id="2789856"/>
    <lineage>
        <taxon>Bacteria</taxon>
        <taxon>Pseudomonadati</taxon>
        <taxon>Pseudomonadota</taxon>
        <taxon>Alphaproteobacteria</taxon>
        <taxon>Rhodobacterales</taxon>
        <taxon>Paracoccaceae</taxon>
        <taxon>Pontivivens</taxon>
    </lineage>
</organism>
<sequence length="251" mass="27951">MSRPDVCIFIPSYNAEKTLAAVIARIPDEVRERTDRIVVVNDGSTDRTAEVATEIAKEDPLVDLVSLPQNQGYGGAVQAGIEACRPRDPAFTICLHSDGQYPPESIPEFLDYMTKNEIALLQGSRHAKGTKPLEGGMPVYKWIAGKCLTFLTNTIFPGRMTDYFSGYLIYDRRALHQLPIEKLSRSFDFDFEVIACCHAAGLPVAEQGIPTRYADEESHLEPIAYGFRVLGVLRRYLGGHYHGLVRETSRA</sequence>